<gene>
    <name evidence="5" type="ORF">FisN_10Hh176</name>
</gene>
<sequence length="619" mass="71094">MLRRPKASKLTSRKYARNAKSFSFHKILNLVAVIIFLAYIGLQSRISLLGLSEDQVLFAKEPSIVSRNPRLVQLNTPWKPSIVVPSHSLRPLEEITKSPDFGVLDHFVRKRRRKIDQNDTILLHLQRDAFLSQIDKNVSPYYDPYEDRDFDRDECRPPKWKYDIYPVCNLLHELSLDRLPNQQEYSVDYVGYGLYREVFRFQRYDQQTQFVLKTLRNTENFRFDIVSTWYIRGEAMLLEKLSSSPRLADIYGFCSFTTLTQVGVGFGDVVVPRPNWKLRLQDERPPLPQTPDNQLLPHEKLKLALEMAEGLAELHGYHQGVICHDDVSMSQWLWNDKGEAFLNDVNTIRVLEWNDHQNDYCPYFTYIKVGEYRPIESFSPDRTSMESDDMWSFGNILFSIVTGVEPWIEKANTEESKQAVLRGEVPAIPPLMDRNFTHIEHQLMEIVALCHKPVPEDRASIFVVLEQLRDAWKDYEETTKSILLAALVIASQTAMILSAEQRPACTDEADKYHACVENHLALCEEGCPTEGAVSVAELDTEDLVCGVLNGMFCVVHYCCQRTCTRETMEYFECLAQEMKGCDLVCIDDDDASSGEMVGLSMLVLALVAVLSVTMHLYGL</sequence>
<reference evidence="5 6" key="1">
    <citation type="journal article" date="2015" name="Plant Cell">
        <title>Oil accumulation by the oleaginous diatom Fistulifera solaris as revealed by the genome and transcriptome.</title>
        <authorList>
            <person name="Tanaka T."/>
            <person name="Maeda Y."/>
            <person name="Veluchamy A."/>
            <person name="Tanaka M."/>
            <person name="Abida H."/>
            <person name="Marechal E."/>
            <person name="Bowler C."/>
            <person name="Muto M."/>
            <person name="Sunaga Y."/>
            <person name="Tanaka M."/>
            <person name="Yoshino T."/>
            <person name="Taniguchi T."/>
            <person name="Fukuda Y."/>
            <person name="Nemoto M."/>
            <person name="Matsumoto M."/>
            <person name="Wong P.S."/>
            <person name="Aburatani S."/>
            <person name="Fujibuchi W."/>
        </authorList>
    </citation>
    <scope>NUCLEOTIDE SEQUENCE [LARGE SCALE GENOMIC DNA]</scope>
    <source>
        <strain evidence="5 6">JPCC DA0580</strain>
    </source>
</reference>
<dbReference type="SUPFAM" id="SSF56112">
    <property type="entry name" value="Protein kinase-like (PK-like)"/>
    <property type="match status" value="1"/>
</dbReference>
<evidence type="ECO:0000313" key="6">
    <source>
        <dbReference type="Proteomes" id="UP000198406"/>
    </source>
</evidence>
<keyword evidence="2" id="KW-0067">ATP-binding</keyword>
<dbReference type="EMBL" id="BDSP01000131">
    <property type="protein sequence ID" value="GAX18617.1"/>
    <property type="molecule type" value="Genomic_DNA"/>
</dbReference>
<dbReference type="InterPro" id="IPR000719">
    <property type="entry name" value="Prot_kinase_dom"/>
</dbReference>
<organism evidence="5 6">
    <name type="scientific">Fistulifera solaris</name>
    <name type="common">Oleaginous diatom</name>
    <dbReference type="NCBI Taxonomy" id="1519565"/>
    <lineage>
        <taxon>Eukaryota</taxon>
        <taxon>Sar</taxon>
        <taxon>Stramenopiles</taxon>
        <taxon>Ochrophyta</taxon>
        <taxon>Bacillariophyta</taxon>
        <taxon>Bacillariophyceae</taxon>
        <taxon>Bacillariophycidae</taxon>
        <taxon>Naviculales</taxon>
        <taxon>Naviculaceae</taxon>
        <taxon>Fistulifera</taxon>
    </lineage>
</organism>
<proteinExistence type="predicted"/>
<evidence type="ECO:0000256" key="3">
    <source>
        <dbReference type="SAM" id="Phobius"/>
    </source>
</evidence>
<evidence type="ECO:0000259" key="4">
    <source>
        <dbReference type="PROSITE" id="PS50011"/>
    </source>
</evidence>
<dbReference type="PROSITE" id="PS50011">
    <property type="entry name" value="PROTEIN_KINASE_DOM"/>
    <property type="match status" value="1"/>
</dbReference>
<dbReference type="Proteomes" id="UP000198406">
    <property type="component" value="Unassembled WGS sequence"/>
</dbReference>
<dbReference type="InterPro" id="IPR011009">
    <property type="entry name" value="Kinase-like_dom_sf"/>
</dbReference>
<feature type="domain" description="Protein kinase" evidence="4">
    <location>
        <begin position="184"/>
        <end position="473"/>
    </location>
</feature>
<evidence type="ECO:0000256" key="1">
    <source>
        <dbReference type="ARBA" id="ARBA00022741"/>
    </source>
</evidence>
<keyword evidence="3" id="KW-0812">Transmembrane</keyword>
<comment type="caution">
    <text evidence="5">The sequence shown here is derived from an EMBL/GenBank/DDBJ whole genome shotgun (WGS) entry which is preliminary data.</text>
</comment>
<name>A0A1Z5JX46_FISSO</name>
<dbReference type="OrthoDB" id="2672723at2759"/>
<dbReference type="Pfam" id="PF07714">
    <property type="entry name" value="PK_Tyr_Ser-Thr"/>
    <property type="match status" value="1"/>
</dbReference>
<dbReference type="GO" id="GO:0005524">
    <property type="term" value="F:ATP binding"/>
    <property type="evidence" value="ECO:0007669"/>
    <property type="project" value="UniProtKB-KW"/>
</dbReference>
<keyword evidence="6" id="KW-1185">Reference proteome</keyword>
<protein>
    <recommendedName>
        <fullName evidence="4">Protein kinase domain-containing protein</fullName>
    </recommendedName>
</protein>
<keyword evidence="3" id="KW-0472">Membrane</keyword>
<dbReference type="GO" id="GO:0004672">
    <property type="term" value="F:protein kinase activity"/>
    <property type="evidence" value="ECO:0007669"/>
    <property type="project" value="InterPro"/>
</dbReference>
<dbReference type="GO" id="GO:0005886">
    <property type="term" value="C:plasma membrane"/>
    <property type="evidence" value="ECO:0007669"/>
    <property type="project" value="TreeGrafter"/>
</dbReference>
<dbReference type="PANTHER" id="PTHR27001:SF931">
    <property type="entry name" value="OS11G0664100 PROTEIN"/>
    <property type="match status" value="1"/>
</dbReference>
<feature type="transmembrane region" description="Helical" evidence="3">
    <location>
        <begin position="21"/>
        <end position="42"/>
    </location>
</feature>
<dbReference type="AlphaFoldDB" id="A0A1Z5JX46"/>
<feature type="transmembrane region" description="Helical" evidence="3">
    <location>
        <begin position="596"/>
        <end position="617"/>
    </location>
</feature>
<keyword evidence="3" id="KW-1133">Transmembrane helix</keyword>
<keyword evidence="1" id="KW-0547">Nucleotide-binding</keyword>
<evidence type="ECO:0000256" key="2">
    <source>
        <dbReference type="ARBA" id="ARBA00022840"/>
    </source>
</evidence>
<dbReference type="InParanoid" id="A0A1Z5JX46"/>
<dbReference type="InterPro" id="IPR001245">
    <property type="entry name" value="Ser-Thr/Tyr_kinase_cat_dom"/>
</dbReference>
<accession>A0A1Z5JX46</accession>
<evidence type="ECO:0000313" key="5">
    <source>
        <dbReference type="EMBL" id="GAX18617.1"/>
    </source>
</evidence>
<dbReference type="PANTHER" id="PTHR27001">
    <property type="entry name" value="OS01G0253100 PROTEIN"/>
    <property type="match status" value="1"/>
</dbReference>
<dbReference type="Gene3D" id="1.10.510.10">
    <property type="entry name" value="Transferase(Phosphotransferase) domain 1"/>
    <property type="match status" value="1"/>
</dbReference>